<organism evidence="2 3">
    <name type="scientific">Toxocara canis</name>
    <name type="common">Canine roundworm</name>
    <dbReference type="NCBI Taxonomy" id="6265"/>
    <lineage>
        <taxon>Eukaryota</taxon>
        <taxon>Metazoa</taxon>
        <taxon>Ecdysozoa</taxon>
        <taxon>Nematoda</taxon>
        <taxon>Chromadorea</taxon>
        <taxon>Rhabditida</taxon>
        <taxon>Spirurina</taxon>
        <taxon>Ascaridomorpha</taxon>
        <taxon>Ascaridoidea</taxon>
        <taxon>Toxocaridae</taxon>
        <taxon>Toxocara</taxon>
    </lineage>
</organism>
<protein>
    <submittedName>
        <fullName evidence="2">Uncharacterized protein</fullName>
    </submittedName>
</protein>
<accession>A0A0B2W257</accession>
<dbReference type="Proteomes" id="UP000031036">
    <property type="component" value="Unassembled WGS sequence"/>
</dbReference>
<comment type="caution">
    <text evidence="2">The sequence shown here is derived from an EMBL/GenBank/DDBJ whole genome shotgun (WGS) entry which is preliminary data.</text>
</comment>
<dbReference type="EMBL" id="JPKZ01000272">
    <property type="protein sequence ID" value="KHN88093.1"/>
    <property type="molecule type" value="Genomic_DNA"/>
</dbReference>
<name>A0A0B2W257_TOXCA</name>
<keyword evidence="1" id="KW-0175">Coiled coil</keyword>
<feature type="coiled-coil region" evidence="1">
    <location>
        <begin position="61"/>
        <end position="95"/>
    </location>
</feature>
<dbReference type="AlphaFoldDB" id="A0A0B2W257"/>
<evidence type="ECO:0000256" key="1">
    <source>
        <dbReference type="SAM" id="Coils"/>
    </source>
</evidence>
<reference evidence="2 3" key="1">
    <citation type="submission" date="2014-11" db="EMBL/GenBank/DDBJ databases">
        <title>Genetic blueprint of the zoonotic pathogen Toxocara canis.</title>
        <authorList>
            <person name="Zhu X.-Q."/>
            <person name="Korhonen P.K."/>
            <person name="Cai H."/>
            <person name="Young N.D."/>
            <person name="Nejsum P."/>
            <person name="von Samson-Himmelstjerna G."/>
            <person name="Boag P.R."/>
            <person name="Tan P."/>
            <person name="Li Q."/>
            <person name="Min J."/>
            <person name="Yang Y."/>
            <person name="Wang X."/>
            <person name="Fang X."/>
            <person name="Hall R.S."/>
            <person name="Hofmann A."/>
            <person name="Sternberg P.W."/>
            <person name="Jex A.R."/>
            <person name="Gasser R.B."/>
        </authorList>
    </citation>
    <scope>NUCLEOTIDE SEQUENCE [LARGE SCALE GENOMIC DNA]</scope>
    <source>
        <strain evidence="2">PN_DK_2014</strain>
    </source>
</reference>
<dbReference type="OrthoDB" id="5869603at2759"/>
<evidence type="ECO:0000313" key="3">
    <source>
        <dbReference type="Proteomes" id="UP000031036"/>
    </source>
</evidence>
<proteinExistence type="predicted"/>
<evidence type="ECO:0000313" key="2">
    <source>
        <dbReference type="EMBL" id="KHN88093.1"/>
    </source>
</evidence>
<keyword evidence="3" id="KW-1185">Reference proteome</keyword>
<gene>
    <name evidence="2" type="ORF">Tcan_08862</name>
</gene>
<sequence>MDATVYTRQGIFPNGFSGHSTAYLPQFVGTIADPNTQQVNFEFRCKCNAKVNRNTNNVQNVQVPQDANAQAQQQIQQLQEQLRQQSEQLRRQEQLAKGSSGFEQFANLLSIADGLDCACTGVSPNMNLNQQSFTANPTFFGTPGFIRPPMTAMLGGVPLTAPFNTRLFPLDRLPAGPMLP</sequence>